<dbReference type="Proteomes" id="UP000178912">
    <property type="component" value="Unassembled WGS sequence"/>
</dbReference>
<protein>
    <submittedName>
        <fullName evidence="1">Uncharacterized protein</fullName>
    </submittedName>
</protein>
<reference evidence="2" key="1">
    <citation type="submission" date="2016-03" db="EMBL/GenBank/DDBJ databases">
        <authorList>
            <person name="Guldener U."/>
        </authorList>
    </citation>
    <scope>NUCLEOTIDE SEQUENCE [LARGE SCALE GENOMIC DNA]</scope>
    <source>
        <strain evidence="2">04CH-RAC-A.6.1</strain>
    </source>
</reference>
<gene>
    <name evidence="1" type="ORF">RAG0_00700</name>
</gene>
<proteinExistence type="predicted"/>
<sequence>MAYDNYSISAWMDEQPRIYIQEENPLVIGERVIIEITDDDATVSDDGFLDLKDFLDLLNKKKLTPTMSNRDKQKAWEMTDYHSQIRVPGRMIPIKTSHMLDSRMVLEKDLEELMRIKAILHIARHNMPNSTHIRTIIPTHITSDTRKYLAWSNWIGKCAEDNFLWVTRFIHRTISQIINAVNDACGPRSWANLTRYLRQKVFGAVFDQYPAFTMSKFRAEESRFVDFTEIFCKARGRRDAEAKSKWREYYRYTYVCMCEKMFMELEYGIDGVREAWLCMNRRERVRDMDLGGAYDLPAVAFLAFEKF</sequence>
<dbReference type="OrthoDB" id="3533372at2759"/>
<dbReference type="EMBL" id="FJUX01000002">
    <property type="protein sequence ID" value="CZS89300.1"/>
    <property type="molecule type" value="Genomic_DNA"/>
</dbReference>
<evidence type="ECO:0000313" key="2">
    <source>
        <dbReference type="Proteomes" id="UP000178912"/>
    </source>
</evidence>
<evidence type="ECO:0000313" key="1">
    <source>
        <dbReference type="EMBL" id="CZS89300.1"/>
    </source>
</evidence>
<accession>A0A1E1JUE8</accession>
<organism evidence="1 2">
    <name type="scientific">Rhynchosporium agropyri</name>
    <dbReference type="NCBI Taxonomy" id="914238"/>
    <lineage>
        <taxon>Eukaryota</taxon>
        <taxon>Fungi</taxon>
        <taxon>Dikarya</taxon>
        <taxon>Ascomycota</taxon>
        <taxon>Pezizomycotina</taxon>
        <taxon>Leotiomycetes</taxon>
        <taxon>Helotiales</taxon>
        <taxon>Ploettnerulaceae</taxon>
        <taxon>Rhynchosporium</taxon>
    </lineage>
</organism>
<keyword evidence="2" id="KW-1185">Reference proteome</keyword>
<dbReference type="AlphaFoldDB" id="A0A1E1JUE8"/>
<name>A0A1E1JUE8_9HELO</name>